<feature type="compositionally biased region" description="Basic and acidic residues" evidence="7">
    <location>
        <begin position="1537"/>
        <end position="1552"/>
    </location>
</feature>
<protein>
    <submittedName>
        <fullName evidence="9">Telomere length regulator protein rif1</fullName>
    </submittedName>
</protein>
<evidence type="ECO:0000259" key="8">
    <source>
        <dbReference type="Pfam" id="PF12231"/>
    </source>
</evidence>
<gene>
    <name evidence="9" type="ORF">QBC36DRAFT_107272</name>
</gene>
<organism evidence="9 10">
    <name type="scientific">Triangularia setosa</name>
    <dbReference type="NCBI Taxonomy" id="2587417"/>
    <lineage>
        <taxon>Eukaryota</taxon>
        <taxon>Fungi</taxon>
        <taxon>Dikarya</taxon>
        <taxon>Ascomycota</taxon>
        <taxon>Pezizomycotina</taxon>
        <taxon>Sordariomycetes</taxon>
        <taxon>Sordariomycetidae</taxon>
        <taxon>Sordariales</taxon>
        <taxon>Podosporaceae</taxon>
        <taxon>Triangularia</taxon>
    </lineage>
</organism>
<reference evidence="9" key="2">
    <citation type="submission" date="2023-05" db="EMBL/GenBank/DDBJ databases">
        <authorList>
            <consortium name="Lawrence Berkeley National Laboratory"/>
            <person name="Steindorff A."/>
            <person name="Hensen N."/>
            <person name="Bonometti L."/>
            <person name="Westerberg I."/>
            <person name="Brannstrom I.O."/>
            <person name="Guillou S."/>
            <person name="Cros-Aarteil S."/>
            <person name="Calhoun S."/>
            <person name="Haridas S."/>
            <person name="Kuo A."/>
            <person name="Mondo S."/>
            <person name="Pangilinan J."/>
            <person name="Riley R."/>
            <person name="Labutti K."/>
            <person name="Andreopoulos B."/>
            <person name="Lipzen A."/>
            <person name="Chen C."/>
            <person name="Yanf M."/>
            <person name="Daum C."/>
            <person name="Ng V."/>
            <person name="Clum A."/>
            <person name="Ohm R."/>
            <person name="Martin F."/>
            <person name="Silar P."/>
            <person name="Natvig D."/>
            <person name="Lalanne C."/>
            <person name="Gautier V."/>
            <person name="Ament-Velasquez S.L."/>
            <person name="Kruys A."/>
            <person name="Hutchinson M.I."/>
            <person name="Powell A.J."/>
            <person name="Barry K."/>
            <person name="Miller A.N."/>
            <person name="Grigoriev I.V."/>
            <person name="Debuchy R."/>
            <person name="Gladieux P."/>
            <person name="Thoren M.H."/>
            <person name="Johannesson H."/>
        </authorList>
    </citation>
    <scope>NUCLEOTIDE SEQUENCE</scope>
    <source>
        <strain evidence="9">CBS 892.96</strain>
    </source>
</reference>
<dbReference type="Proteomes" id="UP001302321">
    <property type="component" value="Unassembled WGS sequence"/>
</dbReference>
<dbReference type="GO" id="GO:0000723">
    <property type="term" value="P:telomere maintenance"/>
    <property type="evidence" value="ECO:0007669"/>
    <property type="project" value="TreeGrafter"/>
</dbReference>
<comment type="subcellular location">
    <subcellularLocation>
        <location evidence="2">Chromosome</location>
        <location evidence="2">Telomere</location>
    </subcellularLocation>
    <subcellularLocation>
        <location evidence="1">Nucleus</location>
    </subcellularLocation>
</comment>
<dbReference type="EMBL" id="MU866088">
    <property type="protein sequence ID" value="KAK4181304.1"/>
    <property type="molecule type" value="Genomic_DNA"/>
</dbReference>
<evidence type="ECO:0000256" key="1">
    <source>
        <dbReference type="ARBA" id="ARBA00004123"/>
    </source>
</evidence>
<dbReference type="InterPro" id="IPR016024">
    <property type="entry name" value="ARM-type_fold"/>
</dbReference>
<feature type="compositionally biased region" description="Basic and acidic residues" evidence="7">
    <location>
        <begin position="1627"/>
        <end position="1639"/>
    </location>
</feature>
<feature type="region of interest" description="Disordered" evidence="7">
    <location>
        <begin position="1086"/>
        <end position="1125"/>
    </location>
</feature>
<feature type="compositionally biased region" description="Acidic residues" evidence="7">
    <location>
        <begin position="1666"/>
        <end position="1675"/>
    </location>
</feature>
<evidence type="ECO:0000256" key="3">
    <source>
        <dbReference type="ARBA" id="ARBA00022454"/>
    </source>
</evidence>
<dbReference type="SUPFAM" id="SSF48371">
    <property type="entry name" value="ARM repeat"/>
    <property type="match status" value="1"/>
</dbReference>
<feature type="compositionally biased region" description="Low complexity" evidence="7">
    <location>
        <begin position="1594"/>
        <end position="1613"/>
    </location>
</feature>
<feature type="compositionally biased region" description="Polar residues" evidence="7">
    <location>
        <begin position="1"/>
        <end position="11"/>
    </location>
</feature>
<name>A0AAN6WGE7_9PEZI</name>
<feature type="compositionally biased region" description="Low complexity" evidence="7">
    <location>
        <begin position="1697"/>
        <end position="1715"/>
    </location>
</feature>
<dbReference type="GO" id="GO:0140445">
    <property type="term" value="C:chromosome, telomeric repeat region"/>
    <property type="evidence" value="ECO:0007669"/>
    <property type="project" value="TreeGrafter"/>
</dbReference>
<dbReference type="InterPro" id="IPR022031">
    <property type="entry name" value="Rif1_N"/>
</dbReference>
<evidence type="ECO:0000256" key="6">
    <source>
        <dbReference type="ARBA" id="ARBA00023306"/>
    </source>
</evidence>
<feature type="compositionally biased region" description="Polar residues" evidence="7">
    <location>
        <begin position="1415"/>
        <end position="1428"/>
    </location>
</feature>
<feature type="compositionally biased region" description="Basic and acidic residues" evidence="7">
    <location>
        <begin position="1170"/>
        <end position="1181"/>
    </location>
</feature>
<feature type="region of interest" description="Disordered" evidence="7">
    <location>
        <begin position="1316"/>
        <end position="1741"/>
    </location>
</feature>
<sequence>MSSPAVLSTALSILPPRPPTPPRETHNEPSVPFNPTLGPIQSVHTPPGHQSPSSSITTNSTSRRRKKVGFSAQAEYKEAPVYGEGGTAKQHPTPVSLPRSASKPVKSILKITNHVPNLLDPTSSNPCDPSDPNVNLAAMLESTIQQLAGGDRESKVDSYEMLTRALKTSNNLPDRVALQEKLGLFMQFIQRDIVSRTSESALDSILVNHALNMLITFLHFPAIASSISNDFGIFIVDHCIRSFEDPATPKDIARRLMQVLSVQNFPPKVITAERVGRIVSSLRRIEEHLTGKSILLSRIFIYRKLVKQSRQYMIIHSDWLMDLFTDMLSNLKEIRSSAISFGLELAFTMGHEKPFSRKVVEIFNTSSGDQKYIQYYEERLKAMTKEKQDSVVVPDIWSVVLLLLRIPLEKWEHSVSWLFLIQGCFNSSDFATKIAANRGWNRLTYFVQTDDRSFSKNISTLVTPLTGQLGRKGPGKMTEELRQAVLGCICNLLYYTFKPNTNQALLDRYWDRSVKPIVEKLLDPASETAADNLQQATAILAGLFDSTTPRRWKEERIQDSTFVKPSELPPLDSKWVRHNVGRVFPLVENILERDFIALAQKNKTTYKLWETLVVTVASAAAKEIKVSKDTTSFVTEAFNILQRMWKQGVPEGKGPEFLLAAQAYLELMFGSLGPLPFTEKPSKAQGTLKAPLYTLFSSLSTLPSGVSDDQNFADFLGQIFAPLFASKADKAKMDLAQDLLATIPQETPRPWGMWLLVAEQIIPWLDPQHHSHHSTGSGTDTPVGNEYRDIVKVLERGIRSTPNLPWKPWESLFYALFGRVREETGDAGAAIVIIEPLSKTLVDQITLVETEGTLLPNTLRCVTELISVATQPRDRQAVDAARRRLWGTALAGSRSSSFDTFDNLYKAVSEALVNKYKTFDPTDTDPTIHLLKEVGGFFDRCNRQLFLRTMATLQDGILPWLQDSNRQLGSQTASVSAAIKALWDKMASLISEIEQPAQQLGTLERFFCVSFASCHRSIVNSAVSLWNRLFEKVGHMVYPQELKASLIQMQLHTDIVLPGLETASSQFAGQQQMLFTDSFEDFSLPRMSTRSSSRRGAPRATSSPAKSPASTRLTPSTKWRVDTSPVRKLAAANRRKAAPKLRHDDSQLQFAAIGSTVTDMDALESQALTERQREVRERQKENAALFPEIRSSPRRSKRHAKATEEGTSPAPEKVATPKAATPQPDARFDEYVSSTPTPRRGQPLMIPEHDMTDPPSSPPEPRRNPLAAEIRSKSASHSLLEEWQFSSSPISGSPIPARHAVVPDRSGQSGFVTVVSLPTLSPQKSVVGEDKEEPRLPGEDEDNMMVDSANEPQLPKPAEQERHSRLPWAIEAAPARETPEPNSDEDFVGAQSSPLPTSPSRARRSAMPARSTAPVTSQHSNADNTSFEVSELDERSLLRLVVELDNPRVDRQEYHQSSASPDYKGPKAPPRECIVVGDSSEKLSKPTIPLIPPVTRRLTRSSSAASPELETIPSSQPMPPQRGRPRKRKRGSNRAQDPSKRTRLEPTEKPAEADEEVSDSQPEREPAQVQAQAPQQPAPAEVKTEEDPHEQSMSELLSSSPEVSSPPVSPVVEQAIDNTVALGSPELDSRAAMDAKHPENNTSDDDEVQSQIALESFSASQRQDHDDEEEVEEETTGSLVAEPTHPEEMQIDEPHNEQQPPQEEQASSPASTVEASAEERERPSSSAAAAEAGPDEKEDRVQTIMKIFRGGLDTLRSAKLSRQEVYQIEDMFMDMRRELYEAERRGRSES</sequence>
<keyword evidence="3" id="KW-0158">Chromosome</keyword>
<evidence type="ECO:0000256" key="2">
    <source>
        <dbReference type="ARBA" id="ARBA00004574"/>
    </source>
</evidence>
<keyword evidence="6" id="KW-0131">Cell cycle</keyword>
<keyword evidence="4" id="KW-0779">Telomere</keyword>
<feature type="compositionally biased region" description="Basic residues" evidence="7">
    <location>
        <begin position="1523"/>
        <end position="1532"/>
    </location>
</feature>
<feature type="region of interest" description="Disordered" evidence="7">
    <location>
        <begin position="1170"/>
        <end position="1276"/>
    </location>
</feature>
<evidence type="ECO:0000256" key="5">
    <source>
        <dbReference type="ARBA" id="ARBA00023242"/>
    </source>
</evidence>
<feature type="compositionally biased region" description="Basic and acidic residues" evidence="7">
    <location>
        <begin position="1327"/>
        <end position="1338"/>
    </location>
</feature>
<evidence type="ECO:0000313" key="10">
    <source>
        <dbReference type="Proteomes" id="UP001302321"/>
    </source>
</evidence>
<accession>A0AAN6WGE7</accession>
<keyword evidence="10" id="KW-1185">Reference proteome</keyword>
<proteinExistence type="predicted"/>
<dbReference type="PANTHER" id="PTHR22928:SF3">
    <property type="entry name" value="TELOMERE-ASSOCIATED PROTEIN RIF1"/>
    <property type="match status" value="1"/>
</dbReference>
<dbReference type="PANTHER" id="PTHR22928">
    <property type="entry name" value="TELOMERE-ASSOCIATED PROTEIN RIF1"/>
    <property type="match status" value="1"/>
</dbReference>
<evidence type="ECO:0000256" key="4">
    <source>
        <dbReference type="ARBA" id="ARBA00022895"/>
    </source>
</evidence>
<feature type="compositionally biased region" description="Polar residues" evidence="7">
    <location>
        <begin position="1649"/>
        <end position="1661"/>
    </location>
</feature>
<feature type="compositionally biased region" description="Low complexity" evidence="7">
    <location>
        <begin position="1098"/>
        <end position="1112"/>
    </location>
</feature>
<feature type="compositionally biased region" description="Basic and acidic residues" evidence="7">
    <location>
        <begin position="1445"/>
        <end position="1454"/>
    </location>
</feature>
<dbReference type="Pfam" id="PF12231">
    <property type="entry name" value="Rif1_N"/>
    <property type="match status" value="1"/>
</dbReference>
<feature type="compositionally biased region" description="Basic and acidic residues" evidence="7">
    <location>
        <begin position="1582"/>
        <end position="1592"/>
    </location>
</feature>
<feature type="compositionally biased region" description="Low complexity" evidence="7">
    <location>
        <begin position="51"/>
        <end position="61"/>
    </location>
</feature>
<comment type="caution">
    <text evidence="9">The sequence shown here is derived from an EMBL/GenBank/DDBJ whole genome shotgun (WGS) entry which is preliminary data.</text>
</comment>
<feature type="compositionally biased region" description="Low complexity" evidence="7">
    <location>
        <begin position="1567"/>
        <end position="1581"/>
    </location>
</feature>
<feature type="domain" description="Telomere-associated protein Rif1 N-terminal" evidence="8">
    <location>
        <begin position="147"/>
        <end position="514"/>
    </location>
</feature>
<reference evidence="9" key="1">
    <citation type="journal article" date="2023" name="Mol. Phylogenet. Evol.">
        <title>Genome-scale phylogeny and comparative genomics of the fungal order Sordariales.</title>
        <authorList>
            <person name="Hensen N."/>
            <person name="Bonometti L."/>
            <person name="Westerberg I."/>
            <person name="Brannstrom I.O."/>
            <person name="Guillou S."/>
            <person name="Cros-Aarteil S."/>
            <person name="Calhoun S."/>
            <person name="Haridas S."/>
            <person name="Kuo A."/>
            <person name="Mondo S."/>
            <person name="Pangilinan J."/>
            <person name="Riley R."/>
            <person name="LaButti K."/>
            <person name="Andreopoulos B."/>
            <person name="Lipzen A."/>
            <person name="Chen C."/>
            <person name="Yan M."/>
            <person name="Daum C."/>
            <person name="Ng V."/>
            <person name="Clum A."/>
            <person name="Steindorff A."/>
            <person name="Ohm R.A."/>
            <person name="Martin F."/>
            <person name="Silar P."/>
            <person name="Natvig D.O."/>
            <person name="Lalanne C."/>
            <person name="Gautier V."/>
            <person name="Ament-Velasquez S.L."/>
            <person name="Kruys A."/>
            <person name="Hutchinson M.I."/>
            <person name="Powell A.J."/>
            <person name="Barry K."/>
            <person name="Miller A.N."/>
            <person name="Grigoriev I.V."/>
            <person name="Debuchy R."/>
            <person name="Gladieux P."/>
            <person name="Hiltunen Thoren M."/>
            <person name="Johannesson H."/>
        </authorList>
    </citation>
    <scope>NUCLEOTIDE SEQUENCE</scope>
    <source>
        <strain evidence="9">CBS 892.96</strain>
    </source>
</reference>
<keyword evidence="5" id="KW-0539">Nucleus</keyword>
<evidence type="ECO:0000313" key="9">
    <source>
        <dbReference type="EMBL" id="KAK4181304.1"/>
    </source>
</evidence>
<feature type="region of interest" description="Disordered" evidence="7">
    <location>
        <begin position="1"/>
        <end position="102"/>
    </location>
</feature>
<feature type="compositionally biased region" description="Low complexity" evidence="7">
    <location>
        <begin position="1392"/>
        <end position="1414"/>
    </location>
</feature>
<feature type="compositionally biased region" description="Basic and acidic residues" evidence="7">
    <location>
        <begin position="1684"/>
        <end position="1696"/>
    </location>
</feature>
<evidence type="ECO:0000256" key="7">
    <source>
        <dbReference type="SAM" id="MobiDB-lite"/>
    </source>
</evidence>
<dbReference type="GO" id="GO:0005634">
    <property type="term" value="C:nucleus"/>
    <property type="evidence" value="ECO:0007669"/>
    <property type="project" value="UniProtKB-SubCell"/>
</dbReference>